<evidence type="ECO:0000256" key="2">
    <source>
        <dbReference type="SAM" id="Phobius"/>
    </source>
</evidence>
<evidence type="ECO:0000256" key="1">
    <source>
        <dbReference type="SAM" id="MobiDB-lite"/>
    </source>
</evidence>
<evidence type="ECO:0000313" key="3">
    <source>
        <dbReference type="EMBL" id="NGN69811.1"/>
    </source>
</evidence>
<organism evidence="3 4">
    <name type="scientific">Streptomyces coryli</name>
    <dbReference type="NCBI Taxonomy" id="1128680"/>
    <lineage>
        <taxon>Bacteria</taxon>
        <taxon>Bacillati</taxon>
        <taxon>Actinomycetota</taxon>
        <taxon>Actinomycetes</taxon>
        <taxon>Kitasatosporales</taxon>
        <taxon>Streptomycetaceae</taxon>
        <taxon>Streptomyces</taxon>
    </lineage>
</organism>
<evidence type="ECO:0000313" key="4">
    <source>
        <dbReference type="Proteomes" id="UP000481583"/>
    </source>
</evidence>
<keyword evidence="2" id="KW-1133">Transmembrane helix</keyword>
<feature type="region of interest" description="Disordered" evidence="1">
    <location>
        <begin position="138"/>
        <end position="175"/>
    </location>
</feature>
<gene>
    <name evidence="3" type="ORF">G5C51_38725</name>
</gene>
<protein>
    <submittedName>
        <fullName evidence="3">Uncharacterized protein</fullName>
    </submittedName>
</protein>
<proteinExistence type="predicted"/>
<feature type="transmembrane region" description="Helical" evidence="2">
    <location>
        <begin position="21"/>
        <end position="38"/>
    </location>
</feature>
<reference evidence="3 4" key="1">
    <citation type="submission" date="2020-02" db="EMBL/GenBank/DDBJ databases">
        <title>Whole-genome analyses of novel actinobacteria.</title>
        <authorList>
            <person name="Sahin N."/>
        </authorList>
    </citation>
    <scope>NUCLEOTIDE SEQUENCE [LARGE SCALE GENOMIC DNA]</scope>
    <source>
        <strain evidence="3 4">A7024</strain>
    </source>
</reference>
<feature type="compositionally biased region" description="Low complexity" evidence="1">
    <location>
        <begin position="157"/>
        <end position="169"/>
    </location>
</feature>
<sequence>MSLFTSSSANAAADFRFVERVPAAVLGWLSFAAVALLPDRHPALIILVGTYLLLGPGMAVLSICGPALRARPAAAPPGATPRDHTVSDWCEWLLLAVGLSLAIDGLVCTGLLLGNQFAALQIIGVLASLTSSAALFPPLPVRPPSEPEPAEPEREAAGVAPAEPVAPIEPEGEVR</sequence>
<feature type="transmembrane region" description="Helical" evidence="2">
    <location>
        <begin position="89"/>
        <end position="112"/>
    </location>
</feature>
<feature type="transmembrane region" description="Helical" evidence="2">
    <location>
        <begin position="44"/>
        <end position="68"/>
    </location>
</feature>
<name>A0A6G4UEJ9_9ACTN</name>
<keyword evidence="2" id="KW-0812">Transmembrane</keyword>
<keyword evidence="4" id="KW-1185">Reference proteome</keyword>
<dbReference type="Proteomes" id="UP000481583">
    <property type="component" value="Unassembled WGS sequence"/>
</dbReference>
<dbReference type="RefSeq" id="WP_165245070.1">
    <property type="nucleotide sequence ID" value="NZ_JAAKZV010000346.1"/>
</dbReference>
<dbReference type="AlphaFoldDB" id="A0A6G4UEJ9"/>
<comment type="caution">
    <text evidence="3">The sequence shown here is derived from an EMBL/GenBank/DDBJ whole genome shotgun (WGS) entry which is preliminary data.</text>
</comment>
<dbReference type="EMBL" id="JAAKZV010000346">
    <property type="protein sequence ID" value="NGN69811.1"/>
    <property type="molecule type" value="Genomic_DNA"/>
</dbReference>
<accession>A0A6G4UEJ9</accession>
<keyword evidence="2" id="KW-0472">Membrane</keyword>
<feature type="compositionally biased region" description="Pro residues" evidence="1">
    <location>
        <begin position="138"/>
        <end position="147"/>
    </location>
</feature>